<dbReference type="EMBL" id="BONY01000009">
    <property type="protein sequence ID" value="GIH03753.1"/>
    <property type="molecule type" value="Genomic_DNA"/>
</dbReference>
<dbReference type="AlphaFoldDB" id="A0A8J3Q4F9"/>
<comment type="caution">
    <text evidence="1">The sequence shown here is derived from an EMBL/GenBank/DDBJ whole genome shotgun (WGS) entry which is preliminary data.</text>
</comment>
<gene>
    <name evidence="1" type="ORF">Rhe02_18200</name>
</gene>
<evidence type="ECO:0000313" key="2">
    <source>
        <dbReference type="Proteomes" id="UP000612899"/>
    </source>
</evidence>
<reference evidence="1" key="1">
    <citation type="submission" date="2021-01" db="EMBL/GenBank/DDBJ databases">
        <title>Whole genome shotgun sequence of Rhizocola hellebori NBRC 109834.</title>
        <authorList>
            <person name="Komaki H."/>
            <person name="Tamura T."/>
        </authorList>
    </citation>
    <scope>NUCLEOTIDE SEQUENCE</scope>
    <source>
        <strain evidence="1">NBRC 109834</strain>
    </source>
</reference>
<dbReference type="RefSeq" id="WP_203907661.1">
    <property type="nucleotide sequence ID" value="NZ_BONY01000009.1"/>
</dbReference>
<organism evidence="1 2">
    <name type="scientific">Rhizocola hellebori</name>
    <dbReference type="NCBI Taxonomy" id="1392758"/>
    <lineage>
        <taxon>Bacteria</taxon>
        <taxon>Bacillati</taxon>
        <taxon>Actinomycetota</taxon>
        <taxon>Actinomycetes</taxon>
        <taxon>Micromonosporales</taxon>
        <taxon>Micromonosporaceae</taxon>
        <taxon>Rhizocola</taxon>
    </lineage>
</organism>
<sequence>MRTLLGIFAGVLGLAVAVASVTNVQTGSTPAYARPPLTGAGGVQDLELRGGPHRAHYGVMEGQLFLGIANPPPTPSPPPSDPPLPWTVIGAPDTGNSAGYFNAVRRDGAGRATVWLPGLDPEVIGAVLVTAAGPAAGFCKAAQMGPSPTEHPGVDVHVACFDPAGNPLSTGFSLTYTRPAARIVGSGGWVRAGDQFNSAGGQNTTTRVASGSYLVRMPGLGGPGGHAQVSATGSSSNWCKVSRWYAAGVDELVAVRCFTPGGTPADSTFNLVFARDTDAALTSNRAAAFYVSSADPDAAFVTSTRTGGGVTIERLAPGRYHVRAPLDLTGGVAHAAALGEGTERCRVLGWNNTDGVQVTCSADTAFTVAWSS</sequence>
<keyword evidence="2" id="KW-1185">Reference proteome</keyword>
<evidence type="ECO:0000313" key="1">
    <source>
        <dbReference type="EMBL" id="GIH03753.1"/>
    </source>
</evidence>
<name>A0A8J3Q4F9_9ACTN</name>
<dbReference type="Proteomes" id="UP000612899">
    <property type="component" value="Unassembled WGS sequence"/>
</dbReference>
<proteinExistence type="predicted"/>
<accession>A0A8J3Q4F9</accession>
<protein>
    <submittedName>
        <fullName evidence="1">Uncharacterized protein</fullName>
    </submittedName>
</protein>